<reference evidence="2" key="1">
    <citation type="submission" date="2015-09" db="EMBL/GenBank/DDBJ databases">
        <authorList>
            <consortium name="Pathogen Informatics"/>
        </authorList>
    </citation>
    <scope>NUCLEOTIDE SEQUENCE [LARGE SCALE GENOMIC DNA]</scope>
    <source>
        <strain evidence="2">Lake Konstanz</strain>
    </source>
</reference>
<proteinExistence type="predicted"/>
<evidence type="ECO:0000313" key="2">
    <source>
        <dbReference type="Proteomes" id="UP000051952"/>
    </source>
</evidence>
<dbReference type="AlphaFoldDB" id="A0A0S4J1Q5"/>
<sequence length="125" mass="14166">MCRVSKAKKSSEDVKFRVGFIALENLFAEHPFPVKGRLLRQKTLGAPENLFEFCACFACLETVDLMLKCIVSFCCGQCWQSRKKYRWALTRSQSRIVTAITKGIALVQMKPGFRFGKANVPRIAV</sequence>
<protein>
    <submittedName>
        <fullName evidence="1">Uncharacterized protein</fullName>
    </submittedName>
</protein>
<accession>A0A0S4J1Q5</accession>
<evidence type="ECO:0000313" key="1">
    <source>
        <dbReference type="EMBL" id="CUG82618.1"/>
    </source>
</evidence>
<name>A0A0S4J1Q5_BODSA</name>
<dbReference type="VEuPathDB" id="TriTrypDB:BSAL_87220"/>
<keyword evidence="2" id="KW-1185">Reference proteome</keyword>
<gene>
    <name evidence="1" type="ORF">BSAL_87220</name>
</gene>
<dbReference type="EMBL" id="CYKH01001080">
    <property type="protein sequence ID" value="CUG82618.1"/>
    <property type="molecule type" value="Genomic_DNA"/>
</dbReference>
<organism evidence="1 2">
    <name type="scientific">Bodo saltans</name>
    <name type="common">Flagellated protozoan</name>
    <dbReference type="NCBI Taxonomy" id="75058"/>
    <lineage>
        <taxon>Eukaryota</taxon>
        <taxon>Discoba</taxon>
        <taxon>Euglenozoa</taxon>
        <taxon>Kinetoplastea</taxon>
        <taxon>Metakinetoplastina</taxon>
        <taxon>Eubodonida</taxon>
        <taxon>Bodonidae</taxon>
        <taxon>Bodo</taxon>
    </lineage>
</organism>
<dbReference type="Proteomes" id="UP000051952">
    <property type="component" value="Unassembled WGS sequence"/>
</dbReference>